<dbReference type="AlphaFoldDB" id="A0A1R3K603"/>
<dbReference type="Gramene" id="OMP02509">
    <property type="protein sequence ID" value="OMP02509"/>
    <property type="gene ID" value="CCACVL1_02783"/>
</dbReference>
<dbReference type="InterPro" id="IPR011992">
    <property type="entry name" value="EF-hand-dom_pair"/>
</dbReference>
<dbReference type="OrthoDB" id="1716892at2759"/>
<accession>A0A1R3K603</accession>
<protein>
    <recommendedName>
        <fullName evidence="3">EF-hand domain-containing protein</fullName>
    </recommendedName>
</protein>
<evidence type="ECO:0000313" key="2">
    <source>
        <dbReference type="Proteomes" id="UP000188268"/>
    </source>
</evidence>
<keyword evidence="2" id="KW-1185">Reference proteome</keyword>
<evidence type="ECO:0000313" key="1">
    <source>
        <dbReference type="EMBL" id="OMP02509.1"/>
    </source>
</evidence>
<dbReference type="STRING" id="210143.A0A1R3K603"/>
<dbReference type="SUPFAM" id="SSF47473">
    <property type="entry name" value="EF-hand"/>
    <property type="match status" value="1"/>
</dbReference>
<dbReference type="EMBL" id="AWWV01006217">
    <property type="protein sequence ID" value="OMP02509.1"/>
    <property type="molecule type" value="Genomic_DNA"/>
</dbReference>
<proteinExistence type="predicted"/>
<name>A0A1R3K603_COCAP</name>
<evidence type="ECO:0008006" key="3">
    <source>
        <dbReference type="Google" id="ProtNLM"/>
    </source>
</evidence>
<organism evidence="1 2">
    <name type="scientific">Corchorus capsularis</name>
    <name type="common">Jute</name>
    <dbReference type="NCBI Taxonomy" id="210143"/>
    <lineage>
        <taxon>Eukaryota</taxon>
        <taxon>Viridiplantae</taxon>
        <taxon>Streptophyta</taxon>
        <taxon>Embryophyta</taxon>
        <taxon>Tracheophyta</taxon>
        <taxon>Spermatophyta</taxon>
        <taxon>Magnoliopsida</taxon>
        <taxon>eudicotyledons</taxon>
        <taxon>Gunneridae</taxon>
        <taxon>Pentapetalae</taxon>
        <taxon>rosids</taxon>
        <taxon>malvids</taxon>
        <taxon>Malvales</taxon>
        <taxon>Malvaceae</taxon>
        <taxon>Grewioideae</taxon>
        <taxon>Apeibeae</taxon>
        <taxon>Corchorus</taxon>
    </lineage>
</organism>
<reference evidence="1 2" key="1">
    <citation type="submission" date="2013-09" db="EMBL/GenBank/DDBJ databases">
        <title>Corchorus capsularis genome sequencing.</title>
        <authorList>
            <person name="Alam M."/>
            <person name="Haque M.S."/>
            <person name="Islam M.S."/>
            <person name="Emdad E.M."/>
            <person name="Islam M.M."/>
            <person name="Ahmed B."/>
            <person name="Halim A."/>
            <person name="Hossen Q.M.M."/>
            <person name="Hossain M.Z."/>
            <person name="Ahmed R."/>
            <person name="Khan M.M."/>
            <person name="Islam R."/>
            <person name="Rashid M.M."/>
            <person name="Khan S.A."/>
            <person name="Rahman M.S."/>
            <person name="Alam M."/>
        </authorList>
    </citation>
    <scope>NUCLEOTIDE SEQUENCE [LARGE SCALE GENOMIC DNA]</scope>
    <source>
        <strain evidence="2">cv. CVL-1</strain>
        <tissue evidence="1">Whole seedling</tissue>
    </source>
</reference>
<sequence length="85" mass="9814">MAPGQALGELLQLNIIGHRHGLSVEETKDLWVQADIDGNAVVDYKEFKQRIWNPSWSEQRDNTTMKSKMEVLIDIIRRNKLLVLV</sequence>
<dbReference type="Proteomes" id="UP000188268">
    <property type="component" value="Unassembled WGS sequence"/>
</dbReference>
<comment type="caution">
    <text evidence="1">The sequence shown here is derived from an EMBL/GenBank/DDBJ whole genome shotgun (WGS) entry which is preliminary data.</text>
</comment>
<gene>
    <name evidence="1" type="ORF">CCACVL1_02783</name>
</gene>